<proteinExistence type="predicted"/>
<dbReference type="Ensembl" id="ENSCPRT00005012491.1">
    <property type="protein sequence ID" value="ENSCPRP00005010599.1"/>
    <property type="gene ID" value="ENSCPRG00005007562.1"/>
</dbReference>
<reference evidence="1" key="2">
    <citation type="submission" date="2025-09" db="UniProtKB">
        <authorList>
            <consortium name="Ensembl"/>
        </authorList>
    </citation>
    <scope>IDENTIFICATION</scope>
</reference>
<dbReference type="AlphaFoldDB" id="A0A7M4FVN8"/>
<name>A0A7M4FVN8_CROPO</name>
<protein>
    <submittedName>
        <fullName evidence="1">Uncharacterized protein</fullName>
    </submittedName>
</protein>
<accession>A0A7M4FVN8</accession>
<dbReference type="Proteomes" id="UP000594220">
    <property type="component" value="Unplaced"/>
</dbReference>
<evidence type="ECO:0000313" key="1">
    <source>
        <dbReference type="Ensembl" id="ENSCPRP00005010599.1"/>
    </source>
</evidence>
<evidence type="ECO:0000313" key="2">
    <source>
        <dbReference type="Proteomes" id="UP000594220"/>
    </source>
</evidence>
<sequence>MYSMAASTQDTSDQQILAKNQSLNSQVHQLYSKVSTYKAPCLEPHLPIPLIERYNSDWLHFHRFLVQCHSLFIAHPKFYSSDSARVTLATTPLAERNSLNYEVLDWELLAIQRAFGE</sequence>
<keyword evidence="2" id="KW-1185">Reference proteome</keyword>
<organism evidence="1 2">
    <name type="scientific">Crocodylus porosus</name>
    <name type="common">Saltwater crocodile</name>
    <name type="synonym">Estuarine crocodile</name>
    <dbReference type="NCBI Taxonomy" id="8502"/>
    <lineage>
        <taxon>Eukaryota</taxon>
        <taxon>Metazoa</taxon>
        <taxon>Chordata</taxon>
        <taxon>Craniata</taxon>
        <taxon>Vertebrata</taxon>
        <taxon>Euteleostomi</taxon>
        <taxon>Archelosauria</taxon>
        <taxon>Archosauria</taxon>
        <taxon>Crocodylia</taxon>
        <taxon>Longirostres</taxon>
        <taxon>Crocodylidae</taxon>
        <taxon>Crocodylus</taxon>
    </lineage>
</organism>
<reference evidence="1" key="1">
    <citation type="submission" date="2025-08" db="UniProtKB">
        <authorList>
            <consortium name="Ensembl"/>
        </authorList>
    </citation>
    <scope>IDENTIFICATION</scope>
</reference>